<organism evidence="3 4">
    <name type="scientific">Rubellicoccus peritrichatus</name>
    <dbReference type="NCBI Taxonomy" id="3080537"/>
    <lineage>
        <taxon>Bacteria</taxon>
        <taxon>Pseudomonadati</taxon>
        <taxon>Verrucomicrobiota</taxon>
        <taxon>Opitutia</taxon>
        <taxon>Puniceicoccales</taxon>
        <taxon>Cerasicoccaceae</taxon>
        <taxon>Rubellicoccus</taxon>
    </lineage>
</organism>
<dbReference type="GO" id="GO:0004553">
    <property type="term" value="F:hydrolase activity, hydrolyzing O-glycosyl compounds"/>
    <property type="evidence" value="ECO:0007669"/>
    <property type="project" value="InterPro"/>
</dbReference>
<proteinExistence type="inferred from homology"/>
<dbReference type="InterPro" id="IPR000757">
    <property type="entry name" value="Beta-glucanase-like"/>
</dbReference>
<accession>A0AAQ3LF73</accession>
<name>A0AAQ3LF73_9BACT</name>
<comment type="similarity">
    <text evidence="1">Belongs to the glycosyl hydrolase 16 family.</text>
</comment>
<dbReference type="Gene3D" id="2.60.120.200">
    <property type="match status" value="1"/>
</dbReference>
<dbReference type="PANTHER" id="PTHR10963:SF55">
    <property type="entry name" value="GLYCOSIDE HYDROLASE FAMILY 16 PROTEIN"/>
    <property type="match status" value="1"/>
</dbReference>
<dbReference type="SUPFAM" id="SSF49899">
    <property type="entry name" value="Concanavalin A-like lectins/glucanases"/>
    <property type="match status" value="1"/>
</dbReference>
<keyword evidence="4" id="KW-1185">Reference proteome</keyword>
<sequence length="645" mass="71345">MKIFSHSEIALVILSLSIISLSAETTKPATLDGYFEFNYGKIEEGVEDWTQAIRVTEPTLRSDISGTIEIKFQAKGMSHASAYCWQHPMTPDDEPWGKDINLTPEGIILDSNGNGSFEFPANNFPNGPTNIRIYAKNEAGKKDIFELQLFNTGGTHWNQGIPQSVPAPAKGMKLIFEDDFDGPLSISKDGIGTTYHAHKPGGGDFSGWKFTSPLKDGAPFEQTGTWLKIAARKDARSPKGRSGIIASVDKNFKGVWVKAPCYLECRLTAQSAIGTWPAFWTLSLGLNKEQDELDILEGYGGKGKGNPNHPGYSIVSHFWKQKNADGTPKKKFHIRPDIMNIGGKSYWSTTFHTYGVYVGLEETVYYFDDIEVLRHPTNNVSRDFPHYFLINYAIGGISRWPIDLSRYDEGSDMWVDYVRVFAEEEVPAGYSPNFDPMPTIQTNGIALNFAIEGDPDTTLAADRITGISSATQKNWNNLFGSNGQLAAPKDHTGETITETSIIWEAPEDSENNGITKAEPWGFKHSSKALQLGAMRGNGSLKVIGIPYEEYDVYVYASSGVNTGAGSVKLTTADNGRVAPEQQSLFYKIGWFNGKFSASKAKNTRDTKKGNVIVFKDISGDSIKLDWKTENEWHWTGITGIQIVQK</sequence>
<dbReference type="EMBL" id="CP136920">
    <property type="protein sequence ID" value="WOO43597.1"/>
    <property type="molecule type" value="Genomic_DNA"/>
</dbReference>
<evidence type="ECO:0000313" key="4">
    <source>
        <dbReference type="Proteomes" id="UP001304300"/>
    </source>
</evidence>
<dbReference type="KEGG" id="puo:RZN69_10905"/>
<dbReference type="RefSeq" id="WP_317836160.1">
    <property type="nucleotide sequence ID" value="NZ_CP136920.1"/>
</dbReference>
<dbReference type="InterPro" id="IPR050546">
    <property type="entry name" value="Glycosyl_Hydrlase_16"/>
</dbReference>
<dbReference type="GO" id="GO:0005975">
    <property type="term" value="P:carbohydrate metabolic process"/>
    <property type="evidence" value="ECO:0007669"/>
    <property type="project" value="InterPro"/>
</dbReference>
<reference evidence="3 4" key="1">
    <citation type="submission" date="2023-10" db="EMBL/GenBank/DDBJ databases">
        <title>Rubellicoccus peritrichatus gen. nov., sp. nov., isolated from an algae of coral reef tank.</title>
        <authorList>
            <person name="Luo J."/>
        </authorList>
    </citation>
    <scope>NUCLEOTIDE SEQUENCE [LARGE SCALE GENOMIC DNA]</scope>
    <source>
        <strain evidence="3 4">CR14</strain>
    </source>
</reference>
<evidence type="ECO:0000259" key="2">
    <source>
        <dbReference type="PROSITE" id="PS51762"/>
    </source>
</evidence>
<dbReference type="Pfam" id="PF00722">
    <property type="entry name" value="Glyco_hydro_16"/>
    <property type="match status" value="1"/>
</dbReference>
<evidence type="ECO:0000256" key="1">
    <source>
        <dbReference type="ARBA" id="ARBA00006865"/>
    </source>
</evidence>
<protein>
    <submittedName>
        <fullName evidence="3">Family 16 glycosylhydrolase</fullName>
    </submittedName>
</protein>
<gene>
    <name evidence="3" type="ORF">RZN69_10905</name>
</gene>
<dbReference type="InterPro" id="IPR013320">
    <property type="entry name" value="ConA-like_dom_sf"/>
</dbReference>
<dbReference type="AlphaFoldDB" id="A0AAQ3LF73"/>
<dbReference type="Proteomes" id="UP001304300">
    <property type="component" value="Chromosome"/>
</dbReference>
<feature type="domain" description="GH16" evidence="2">
    <location>
        <begin position="155"/>
        <end position="426"/>
    </location>
</feature>
<dbReference type="PROSITE" id="PS51762">
    <property type="entry name" value="GH16_2"/>
    <property type="match status" value="1"/>
</dbReference>
<dbReference type="PANTHER" id="PTHR10963">
    <property type="entry name" value="GLYCOSYL HYDROLASE-RELATED"/>
    <property type="match status" value="1"/>
</dbReference>
<evidence type="ECO:0000313" key="3">
    <source>
        <dbReference type="EMBL" id="WOO43597.1"/>
    </source>
</evidence>